<proteinExistence type="predicted"/>
<comment type="caution">
    <text evidence="1">The sequence shown here is derived from an EMBL/GenBank/DDBJ whole genome shotgun (WGS) entry which is preliminary data.</text>
</comment>
<evidence type="ECO:0000313" key="2">
    <source>
        <dbReference type="Proteomes" id="UP001254709"/>
    </source>
</evidence>
<sequence>MGRQITVELAALEKAGCSIDFESEVLESEFTTYDGQDAHCEEIREWAVVYLPGGRRITSNFSDCLSFDCRDMATSTYGWMEKWLVKSGVPYVHG</sequence>
<dbReference type="RefSeq" id="WP_312016301.1">
    <property type="nucleotide sequence ID" value="NZ_JASJMZ010000003.1"/>
</dbReference>
<protein>
    <submittedName>
        <fullName evidence="1">Uncharacterized protein</fullName>
    </submittedName>
</protein>
<dbReference type="Proteomes" id="UP001254709">
    <property type="component" value="Unassembled WGS sequence"/>
</dbReference>
<name>A0AB35QVB1_PSEA0</name>
<organism evidence="1 2">
    <name type="scientific">Pseudomonas amygdali pv. morsprunorum</name>
    <dbReference type="NCBI Taxonomy" id="129138"/>
    <lineage>
        <taxon>Bacteria</taxon>
        <taxon>Pseudomonadati</taxon>
        <taxon>Pseudomonadota</taxon>
        <taxon>Gammaproteobacteria</taxon>
        <taxon>Pseudomonadales</taxon>
        <taxon>Pseudomonadaceae</taxon>
        <taxon>Pseudomonas</taxon>
        <taxon>Pseudomonas amygdali</taxon>
    </lineage>
</organism>
<accession>A0AB35QVB1</accession>
<evidence type="ECO:0000313" key="1">
    <source>
        <dbReference type="EMBL" id="MDT3239604.1"/>
    </source>
</evidence>
<dbReference type="EMBL" id="JASJMZ010000003">
    <property type="protein sequence ID" value="MDT3239604.1"/>
    <property type="molecule type" value="Genomic_DNA"/>
</dbReference>
<gene>
    <name evidence="1" type="ORF">QNL30_02835</name>
</gene>
<reference evidence="1" key="1">
    <citation type="submission" date="2023-05" db="EMBL/GenBank/DDBJ databases">
        <title>Development of a Genome-informed protocol for detection of Pseudomonas amygdali pv. morsprunorum using LAMP and PCR.</title>
        <authorList>
            <person name="Diaz D."/>
            <person name="Zamorano A."/>
            <person name="Garcia H."/>
            <person name="Ramos C."/>
            <person name="Cui W."/>
            <person name="Carreras C."/>
            <person name="Beltran M.F."/>
            <person name="Sagredo B."/>
            <person name="Pinto M."/>
            <person name="Fiore N."/>
        </authorList>
    </citation>
    <scope>NUCLEOTIDE SEQUENCE</scope>
    <source>
        <strain evidence="1">S2_Pam</strain>
    </source>
</reference>
<dbReference type="AlphaFoldDB" id="A0AB35QVB1"/>